<sequence>MRKRGGGRENSKHSPPSTAPAPSFRYTITNR</sequence>
<reference evidence="3" key="1">
    <citation type="submission" date="2017-04" db="EMBL/GenBank/DDBJ databases">
        <authorList>
            <person name="Varghese N."/>
            <person name="Submissions S."/>
        </authorList>
    </citation>
    <scope>NUCLEOTIDE SEQUENCE [LARGE SCALE GENOMIC DNA]</scope>
    <source>
        <strain evidence="3">LMG 29540</strain>
    </source>
</reference>
<evidence type="ECO:0000256" key="1">
    <source>
        <dbReference type="SAM" id="MobiDB-lite"/>
    </source>
</evidence>
<name>A0A1X7M0X3_9BURK</name>
<evidence type="ECO:0000313" key="3">
    <source>
        <dbReference type="Proteomes" id="UP000193228"/>
    </source>
</evidence>
<feature type="compositionally biased region" description="Basic and acidic residues" evidence="1">
    <location>
        <begin position="1"/>
        <end position="12"/>
    </location>
</feature>
<proteinExistence type="predicted"/>
<dbReference type="EMBL" id="FXAT01000013">
    <property type="protein sequence ID" value="SMG59394.1"/>
    <property type="molecule type" value="Genomic_DNA"/>
</dbReference>
<gene>
    <name evidence="2" type="ORF">SAMN06265784_11322</name>
</gene>
<dbReference type="AlphaFoldDB" id="A0A1X7M0X3"/>
<evidence type="ECO:0000313" key="2">
    <source>
        <dbReference type="EMBL" id="SMG59394.1"/>
    </source>
</evidence>
<feature type="region of interest" description="Disordered" evidence="1">
    <location>
        <begin position="1"/>
        <end position="31"/>
    </location>
</feature>
<keyword evidence="3" id="KW-1185">Reference proteome</keyword>
<protein>
    <submittedName>
        <fullName evidence="2">Uncharacterized protein</fullName>
    </submittedName>
</protein>
<organism evidence="2 3">
    <name type="scientific">Paraburkholderia susongensis</name>
    <dbReference type="NCBI Taxonomy" id="1515439"/>
    <lineage>
        <taxon>Bacteria</taxon>
        <taxon>Pseudomonadati</taxon>
        <taxon>Pseudomonadota</taxon>
        <taxon>Betaproteobacteria</taxon>
        <taxon>Burkholderiales</taxon>
        <taxon>Burkholderiaceae</taxon>
        <taxon>Paraburkholderia</taxon>
    </lineage>
</organism>
<accession>A0A1X7M0X3</accession>
<dbReference type="Proteomes" id="UP000193228">
    <property type="component" value="Unassembled WGS sequence"/>
</dbReference>